<feature type="compositionally biased region" description="Gly residues" evidence="1">
    <location>
        <begin position="93"/>
        <end position="106"/>
    </location>
</feature>
<name>A0ABR2EFB7_9ROSI</name>
<feature type="compositionally biased region" description="Basic and acidic residues" evidence="1">
    <location>
        <begin position="9"/>
        <end position="20"/>
    </location>
</feature>
<protein>
    <submittedName>
        <fullName evidence="2">Uncharacterized protein</fullName>
    </submittedName>
</protein>
<proteinExistence type="predicted"/>
<gene>
    <name evidence="2" type="ORF">V6N12_041852</name>
</gene>
<organism evidence="2 3">
    <name type="scientific">Hibiscus sabdariffa</name>
    <name type="common">roselle</name>
    <dbReference type="NCBI Taxonomy" id="183260"/>
    <lineage>
        <taxon>Eukaryota</taxon>
        <taxon>Viridiplantae</taxon>
        <taxon>Streptophyta</taxon>
        <taxon>Embryophyta</taxon>
        <taxon>Tracheophyta</taxon>
        <taxon>Spermatophyta</taxon>
        <taxon>Magnoliopsida</taxon>
        <taxon>eudicotyledons</taxon>
        <taxon>Gunneridae</taxon>
        <taxon>Pentapetalae</taxon>
        <taxon>rosids</taxon>
        <taxon>malvids</taxon>
        <taxon>Malvales</taxon>
        <taxon>Malvaceae</taxon>
        <taxon>Malvoideae</taxon>
        <taxon>Hibiscus</taxon>
    </lineage>
</organism>
<keyword evidence="3" id="KW-1185">Reference proteome</keyword>
<evidence type="ECO:0000313" key="2">
    <source>
        <dbReference type="EMBL" id="KAK8558551.1"/>
    </source>
</evidence>
<sequence>MSLTLAEIGAERGGGKENRKPLALPAKAETAVNGEIEDAVWSGFARGSRWRQQRDERSSDGRRIVQKQWVSDGGSAGISRRTAGRLGEWTEGFGSGDHGGSVGGGSNNARSAVAGIEWWPG</sequence>
<evidence type="ECO:0000256" key="1">
    <source>
        <dbReference type="SAM" id="MobiDB-lite"/>
    </source>
</evidence>
<reference evidence="2 3" key="1">
    <citation type="journal article" date="2024" name="G3 (Bethesda)">
        <title>Genome assembly of Hibiscus sabdariffa L. provides insights into metabolisms of medicinal natural products.</title>
        <authorList>
            <person name="Kim T."/>
        </authorList>
    </citation>
    <scope>NUCLEOTIDE SEQUENCE [LARGE SCALE GENOMIC DNA]</scope>
    <source>
        <strain evidence="2">TK-2024</strain>
        <tissue evidence="2">Old leaves</tissue>
    </source>
</reference>
<feature type="compositionally biased region" description="Basic and acidic residues" evidence="1">
    <location>
        <begin position="52"/>
        <end position="63"/>
    </location>
</feature>
<feature type="region of interest" description="Disordered" evidence="1">
    <location>
        <begin position="1"/>
        <end position="21"/>
    </location>
</feature>
<comment type="caution">
    <text evidence="2">The sequence shown here is derived from an EMBL/GenBank/DDBJ whole genome shotgun (WGS) entry which is preliminary data.</text>
</comment>
<feature type="region of interest" description="Disordered" evidence="1">
    <location>
        <begin position="47"/>
        <end position="66"/>
    </location>
</feature>
<dbReference type="Proteomes" id="UP001472677">
    <property type="component" value="Unassembled WGS sequence"/>
</dbReference>
<accession>A0ABR2EFB7</accession>
<feature type="region of interest" description="Disordered" evidence="1">
    <location>
        <begin position="71"/>
        <end position="121"/>
    </location>
</feature>
<evidence type="ECO:0000313" key="3">
    <source>
        <dbReference type="Proteomes" id="UP001472677"/>
    </source>
</evidence>
<dbReference type="EMBL" id="JBBPBM010000015">
    <property type="protein sequence ID" value="KAK8558551.1"/>
    <property type="molecule type" value="Genomic_DNA"/>
</dbReference>